<evidence type="ECO:0000256" key="5">
    <source>
        <dbReference type="ARBA" id="ARBA00023180"/>
    </source>
</evidence>
<evidence type="ECO:0000256" key="4">
    <source>
        <dbReference type="ARBA" id="ARBA00023098"/>
    </source>
</evidence>
<keyword evidence="11" id="KW-1185">Reference proteome</keyword>
<feature type="active site" description="Charge relay system" evidence="7">
    <location>
        <position position="372"/>
    </location>
</feature>
<evidence type="ECO:0000256" key="1">
    <source>
        <dbReference type="ARBA" id="ARBA00010701"/>
    </source>
</evidence>
<reference evidence="10" key="3">
    <citation type="submission" date="2025-09" db="UniProtKB">
        <authorList>
            <consortium name="Ensembl"/>
        </authorList>
    </citation>
    <scope>IDENTIFICATION</scope>
</reference>
<dbReference type="Pfam" id="PF00561">
    <property type="entry name" value="Abhydrolase_1"/>
    <property type="match status" value="1"/>
</dbReference>
<dbReference type="GO" id="GO:0016042">
    <property type="term" value="P:lipid catabolic process"/>
    <property type="evidence" value="ECO:0007669"/>
    <property type="project" value="UniProtKB-KW"/>
</dbReference>
<dbReference type="InterPro" id="IPR025483">
    <property type="entry name" value="Lipase_euk"/>
</dbReference>
<feature type="domain" description="AB hydrolase-1" evidence="9">
    <location>
        <begin position="78"/>
        <end position="378"/>
    </location>
</feature>
<accession>A0A4X2M6S3</accession>
<dbReference type="FunFam" id="3.40.50.1820:FF:000012">
    <property type="entry name" value="Lipase"/>
    <property type="match status" value="1"/>
</dbReference>
<dbReference type="STRING" id="29139.ENSVURP00010032003"/>
<evidence type="ECO:0000259" key="9">
    <source>
        <dbReference type="Pfam" id="PF00561"/>
    </source>
</evidence>
<keyword evidence="3 6" id="KW-0442">Lipid degradation</keyword>
<evidence type="ECO:0000313" key="10">
    <source>
        <dbReference type="Ensembl" id="ENSVURP00010032003.1"/>
    </source>
</evidence>
<comment type="similarity">
    <text evidence="1 6">Belongs to the AB hydrolase superfamily. Lipase family.</text>
</comment>
<sequence length="397" mass="45645">MWLFSAVIYFTYGILNAHGFSDSKYPVEPEVSMNISELITYCGYPSEEYYIPTEDGYILNVNRIPHGQRPPEEKGARPVVYLQHALFADNASWLLNQPNGSLGFLLADAGYDVWMGNSRGNTWSRRHKTLSAEQEEFWAFSFDEMGRYDLPSVINFIVQKTGQEKLYFVGHSLGTTIGFIALATRPEVARRIKMNFVLGPVASFKYPKSIFANFFFLPQSVIKALWGNKGFLLEDSVKKIPSMKLCNRKVFSWICSGFLTLWAGFDIKNLNVSRTSIYFSHSPSGTSIQNILHLKQLFRSDEFRAYDWGSKDENMRHYNQSIPPLYDLTTIKVPTAIWAGGKDLLVDLRDVAMLLPKIKNLRFYEMLPDWNHVDFIWALDAPERVYSKIISLMRQNL</sequence>
<evidence type="ECO:0000256" key="8">
    <source>
        <dbReference type="SAM" id="SignalP"/>
    </source>
</evidence>
<dbReference type="GeneTree" id="ENSGT00940000161695"/>
<dbReference type="PANTHER" id="PTHR11005">
    <property type="entry name" value="LYSOSOMAL ACID LIPASE-RELATED"/>
    <property type="match status" value="1"/>
</dbReference>
<reference evidence="11" key="1">
    <citation type="submission" date="2018-12" db="EMBL/GenBank/DDBJ databases">
        <authorList>
            <person name="Yazar S."/>
        </authorList>
    </citation>
    <scope>NUCLEOTIDE SEQUENCE [LARGE SCALE GENOMIC DNA]</scope>
</reference>
<evidence type="ECO:0000313" key="11">
    <source>
        <dbReference type="Proteomes" id="UP000314987"/>
    </source>
</evidence>
<reference evidence="10" key="2">
    <citation type="submission" date="2025-08" db="UniProtKB">
        <authorList>
            <consortium name="Ensembl"/>
        </authorList>
    </citation>
    <scope>IDENTIFICATION</scope>
</reference>
<dbReference type="GO" id="GO:0016788">
    <property type="term" value="F:hydrolase activity, acting on ester bonds"/>
    <property type="evidence" value="ECO:0007669"/>
    <property type="project" value="InterPro"/>
</dbReference>
<dbReference type="Ensembl" id="ENSVURT00010036437.1">
    <property type="protein sequence ID" value="ENSVURP00010032003.1"/>
    <property type="gene ID" value="ENSVURG00010024435.1"/>
</dbReference>
<protein>
    <recommendedName>
        <fullName evidence="6">Lipase</fullName>
    </recommendedName>
</protein>
<keyword evidence="4" id="KW-0443">Lipid metabolism</keyword>
<evidence type="ECO:0000256" key="3">
    <source>
        <dbReference type="ARBA" id="ARBA00022963"/>
    </source>
</evidence>
<keyword evidence="5" id="KW-0325">Glycoprotein</keyword>
<evidence type="ECO:0000256" key="6">
    <source>
        <dbReference type="PIRNR" id="PIRNR000862"/>
    </source>
</evidence>
<feature type="active site" description="Nucleophile" evidence="7">
    <location>
        <position position="172"/>
    </location>
</feature>
<gene>
    <name evidence="10" type="primary">LIPN</name>
</gene>
<dbReference type="Gene3D" id="3.40.50.1820">
    <property type="entry name" value="alpha/beta hydrolase"/>
    <property type="match status" value="1"/>
</dbReference>
<name>A0A4X2M6S3_VOMUR</name>
<evidence type="ECO:0000256" key="2">
    <source>
        <dbReference type="ARBA" id="ARBA00022729"/>
    </source>
</evidence>
<keyword evidence="6" id="KW-0378">Hydrolase</keyword>
<evidence type="ECO:0000256" key="7">
    <source>
        <dbReference type="PIRSR" id="PIRSR000862-1"/>
    </source>
</evidence>
<dbReference type="InterPro" id="IPR029058">
    <property type="entry name" value="AB_hydrolase_fold"/>
</dbReference>
<feature type="active site" description="Charge relay system" evidence="7">
    <location>
        <position position="343"/>
    </location>
</feature>
<feature type="chain" id="PRO_5021294807" description="Lipase" evidence="8">
    <location>
        <begin position="18"/>
        <end position="397"/>
    </location>
</feature>
<proteinExistence type="inferred from homology"/>
<dbReference type="OMA" id="YACEEHT"/>
<dbReference type="OrthoDB" id="9974421at2759"/>
<dbReference type="PIRSF" id="PIRSF000862">
    <property type="entry name" value="Steryl_ester_lip"/>
    <property type="match status" value="1"/>
</dbReference>
<dbReference type="Proteomes" id="UP000314987">
    <property type="component" value="Unassembled WGS sequence"/>
</dbReference>
<dbReference type="AlphaFoldDB" id="A0A4X2M6S3"/>
<keyword evidence="2 8" id="KW-0732">Signal</keyword>
<feature type="signal peptide" evidence="8">
    <location>
        <begin position="1"/>
        <end position="17"/>
    </location>
</feature>
<dbReference type="InterPro" id="IPR000073">
    <property type="entry name" value="AB_hydrolase_1"/>
</dbReference>
<dbReference type="SUPFAM" id="SSF53474">
    <property type="entry name" value="alpha/beta-Hydrolases"/>
    <property type="match status" value="1"/>
</dbReference>
<organism evidence="10 11">
    <name type="scientific">Vombatus ursinus</name>
    <name type="common">Common wombat</name>
    <dbReference type="NCBI Taxonomy" id="29139"/>
    <lineage>
        <taxon>Eukaryota</taxon>
        <taxon>Metazoa</taxon>
        <taxon>Chordata</taxon>
        <taxon>Craniata</taxon>
        <taxon>Vertebrata</taxon>
        <taxon>Euteleostomi</taxon>
        <taxon>Mammalia</taxon>
        <taxon>Metatheria</taxon>
        <taxon>Diprotodontia</taxon>
        <taxon>Vombatidae</taxon>
        <taxon>Vombatus</taxon>
    </lineage>
</organism>